<name>A0ABU6G8M2_9BACL</name>
<dbReference type="Pfam" id="PF00563">
    <property type="entry name" value="EAL"/>
    <property type="match status" value="1"/>
</dbReference>
<keyword evidence="3" id="KW-1185">Reference proteome</keyword>
<dbReference type="Gene3D" id="3.30.450.20">
    <property type="entry name" value="PAS domain"/>
    <property type="match status" value="1"/>
</dbReference>
<comment type="caution">
    <text evidence="2">The sequence shown here is derived from an EMBL/GenBank/DDBJ whole genome shotgun (WGS) entry which is preliminary data.</text>
</comment>
<dbReference type="SUPFAM" id="SSF141868">
    <property type="entry name" value="EAL domain-like"/>
    <property type="match status" value="1"/>
</dbReference>
<sequence>MQVNDSRIPPKQEVRPFFQPILSLQSQEIIGYETLGRRVRQGHVESLGPFFKDPDISEEDHLSIDRYLRELAIERITTVEEESALFINLKPSWIYQTYKRTGMLPTIELLRKYQINPARIVIEVTEEEFTGKLQELTRIVEIYREFGCTIAIDDVGSGFSNFDRIASLQPKILKIDLNLLKKSVIHAGYKALMQSFSFLAAQMGASLLVEGVETKQELHSALQVGARYVQGYLFSKAEPELQKKDAFKAMLKEEMNIFGQSEFQRYSRILTIHQSLDSLLRGSVRISTSDNADSMIENMLNSVSDNCMRIYICLGDGYQISSNYSRKDEAWSKDDSYRGANWTWRPYFISNILMMNLQDQGILSQAYTDLDTSHQIQTYSCALGEGYYLFLDLVI</sequence>
<dbReference type="PANTHER" id="PTHR33121">
    <property type="entry name" value="CYCLIC DI-GMP PHOSPHODIESTERASE PDEF"/>
    <property type="match status" value="1"/>
</dbReference>
<dbReference type="EMBL" id="JARLKY010000046">
    <property type="protein sequence ID" value="MEC0229104.1"/>
    <property type="molecule type" value="Genomic_DNA"/>
</dbReference>
<dbReference type="InterPro" id="IPR018842">
    <property type="entry name" value="YkuI_C"/>
</dbReference>
<dbReference type="SMART" id="SM00052">
    <property type="entry name" value="EAL"/>
    <property type="match status" value="1"/>
</dbReference>
<dbReference type="InterPro" id="IPR050706">
    <property type="entry name" value="Cyclic-di-GMP_PDE-like"/>
</dbReference>
<accession>A0ABU6G8M2</accession>
<dbReference type="SUPFAM" id="SSF103190">
    <property type="entry name" value="Sensory domain-like"/>
    <property type="match status" value="1"/>
</dbReference>
<dbReference type="InterPro" id="IPR029151">
    <property type="entry name" value="Sensor-like_sf"/>
</dbReference>
<gene>
    <name evidence="2" type="ORF">P4I72_18405</name>
</gene>
<dbReference type="Pfam" id="PF10388">
    <property type="entry name" value="YkuI_C"/>
    <property type="match status" value="1"/>
</dbReference>
<evidence type="ECO:0000313" key="2">
    <source>
        <dbReference type="EMBL" id="MEC0229104.1"/>
    </source>
</evidence>
<dbReference type="PANTHER" id="PTHR33121:SF82">
    <property type="entry name" value="SIGNAL TRANSDUCTION PROTEIN CONTAINING A EAL DOMAIN"/>
    <property type="match status" value="1"/>
</dbReference>
<dbReference type="Proteomes" id="UP001338137">
    <property type="component" value="Unassembled WGS sequence"/>
</dbReference>
<dbReference type="RefSeq" id="WP_326073247.1">
    <property type="nucleotide sequence ID" value="NZ_JARLKY010000046.1"/>
</dbReference>
<dbReference type="CDD" id="cd01948">
    <property type="entry name" value="EAL"/>
    <property type="match status" value="1"/>
</dbReference>
<evidence type="ECO:0000259" key="1">
    <source>
        <dbReference type="PROSITE" id="PS50883"/>
    </source>
</evidence>
<dbReference type="InterPro" id="IPR001633">
    <property type="entry name" value="EAL_dom"/>
</dbReference>
<evidence type="ECO:0000313" key="3">
    <source>
        <dbReference type="Proteomes" id="UP001338137"/>
    </source>
</evidence>
<reference evidence="2 3" key="1">
    <citation type="submission" date="2023-03" db="EMBL/GenBank/DDBJ databases">
        <title>Bacillus Genome Sequencing.</title>
        <authorList>
            <person name="Dunlap C."/>
        </authorList>
    </citation>
    <scope>NUCLEOTIDE SEQUENCE [LARGE SCALE GENOMIC DNA]</scope>
    <source>
        <strain evidence="2 3">BD-533</strain>
    </source>
</reference>
<dbReference type="Gene3D" id="3.20.20.450">
    <property type="entry name" value="EAL domain"/>
    <property type="match status" value="1"/>
</dbReference>
<feature type="domain" description="EAL" evidence="1">
    <location>
        <begin position="1"/>
        <end position="251"/>
    </location>
</feature>
<protein>
    <submittedName>
        <fullName evidence="2">EAL domain-containing protein</fullName>
    </submittedName>
</protein>
<proteinExistence type="predicted"/>
<organism evidence="2 3">
    <name type="scientific">Paenibacillus alba</name>
    <dbReference type="NCBI Taxonomy" id="1197127"/>
    <lineage>
        <taxon>Bacteria</taxon>
        <taxon>Bacillati</taxon>
        <taxon>Bacillota</taxon>
        <taxon>Bacilli</taxon>
        <taxon>Bacillales</taxon>
        <taxon>Paenibacillaceae</taxon>
        <taxon>Paenibacillus</taxon>
    </lineage>
</organism>
<dbReference type="InterPro" id="IPR035919">
    <property type="entry name" value="EAL_sf"/>
</dbReference>
<dbReference type="PROSITE" id="PS50883">
    <property type="entry name" value="EAL"/>
    <property type="match status" value="1"/>
</dbReference>